<feature type="transmembrane region" description="Helical" evidence="1">
    <location>
        <begin position="104"/>
        <end position="121"/>
    </location>
</feature>
<evidence type="ECO:0000313" key="2">
    <source>
        <dbReference type="EMBL" id="QHT76033.1"/>
    </source>
</evidence>
<keyword evidence="1" id="KW-0472">Membrane</keyword>
<feature type="transmembrane region" description="Helical" evidence="1">
    <location>
        <begin position="12"/>
        <end position="31"/>
    </location>
</feature>
<keyword evidence="1" id="KW-1133">Transmembrane helix</keyword>
<feature type="transmembrane region" description="Helical" evidence="1">
    <location>
        <begin position="36"/>
        <end position="55"/>
    </location>
</feature>
<organism evidence="2">
    <name type="scientific">viral metagenome</name>
    <dbReference type="NCBI Taxonomy" id="1070528"/>
    <lineage>
        <taxon>unclassified sequences</taxon>
        <taxon>metagenomes</taxon>
        <taxon>organismal metagenomes</taxon>
    </lineage>
</organism>
<keyword evidence="1" id="KW-0812">Transmembrane</keyword>
<reference evidence="2" key="1">
    <citation type="journal article" date="2020" name="Nature">
        <title>Giant virus diversity and host interactions through global metagenomics.</title>
        <authorList>
            <person name="Schulz F."/>
            <person name="Roux S."/>
            <person name="Paez-Espino D."/>
            <person name="Jungbluth S."/>
            <person name="Walsh D.A."/>
            <person name="Denef V.J."/>
            <person name="McMahon K.D."/>
            <person name="Konstantinidis K.T."/>
            <person name="Eloe-Fadrosh E.A."/>
            <person name="Kyrpides N.C."/>
            <person name="Woyke T."/>
        </authorList>
    </citation>
    <scope>NUCLEOTIDE SEQUENCE</scope>
    <source>
        <strain evidence="2">GVMAG-M-3300023179-71</strain>
    </source>
</reference>
<dbReference type="AlphaFoldDB" id="A0A6C0H7P6"/>
<dbReference type="EMBL" id="MN739887">
    <property type="protein sequence ID" value="QHT76033.1"/>
    <property type="molecule type" value="Genomic_DNA"/>
</dbReference>
<protein>
    <submittedName>
        <fullName evidence="2">Uncharacterized protein</fullName>
    </submittedName>
</protein>
<sequence>MSGGLFPGYPFHFNIKCIIFTLFLSGGYWYLPKKNIFILFFLLWFPYILLAWYDYFYNCQDKMMPTLIPFGRYIFLPFKPPDYQNEYNKLPDNAIKSMDLIDHITLWTLFIIIIFFILKFIF</sequence>
<evidence type="ECO:0000256" key="1">
    <source>
        <dbReference type="SAM" id="Phobius"/>
    </source>
</evidence>
<proteinExistence type="predicted"/>
<accession>A0A6C0H7P6</accession>
<name>A0A6C0H7P6_9ZZZZ</name>